<accession>A0ABW4S0Q3</accession>
<name>A0ABW4S0Q3_9ACTN</name>
<organism evidence="1 2">
    <name type="scientific">Luteococcus peritonei</name>
    <dbReference type="NCBI Taxonomy" id="88874"/>
    <lineage>
        <taxon>Bacteria</taxon>
        <taxon>Bacillati</taxon>
        <taxon>Actinomycetota</taxon>
        <taxon>Actinomycetes</taxon>
        <taxon>Propionibacteriales</taxon>
        <taxon>Propionibacteriaceae</taxon>
        <taxon>Luteococcus</taxon>
    </lineage>
</organism>
<dbReference type="RefSeq" id="WP_343875543.1">
    <property type="nucleotide sequence ID" value="NZ_BAAAIX010000033.1"/>
</dbReference>
<keyword evidence="2" id="KW-1185">Reference proteome</keyword>
<evidence type="ECO:0000313" key="1">
    <source>
        <dbReference type="EMBL" id="MFD1891258.1"/>
    </source>
</evidence>
<gene>
    <name evidence="1" type="ORF">ACFSCS_13860</name>
</gene>
<dbReference type="EMBL" id="JBHUFZ010000032">
    <property type="protein sequence ID" value="MFD1891258.1"/>
    <property type="molecule type" value="Genomic_DNA"/>
</dbReference>
<proteinExistence type="predicted"/>
<protein>
    <submittedName>
        <fullName evidence="1">Uncharacterized protein</fullName>
    </submittedName>
</protein>
<reference evidence="2" key="1">
    <citation type="journal article" date="2019" name="Int. J. Syst. Evol. Microbiol.">
        <title>The Global Catalogue of Microorganisms (GCM) 10K type strain sequencing project: providing services to taxonomists for standard genome sequencing and annotation.</title>
        <authorList>
            <consortium name="The Broad Institute Genomics Platform"/>
            <consortium name="The Broad Institute Genome Sequencing Center for Infectious Disease"/>
            <person name="Wu L."/>
            <person name="Ma J."/>
        </authorList>
    </citation>
    <scope>NUCLEOTIDE SEQUENCE [LARGE SCALE GENOMIC DNA]</scope>
    <source>
        <strain evidence="2">CAIM 431</strain>
    </source>
</reference>
<sequence>MFKGYAQVLKSGRTGSLTSAKHDGLLKAMTNENCCSVGFGLRNPRPAVSLGEEIRTGGKPFQLPARGGAEFDIDRVLGYEAVGLDGLYYFHSWRCFYDEQSLSGVKGLQLQGNGLFGSFSEAMSCAMSIEMDRQLVNEPWFVLCYSRGRSI</sequence>
<comment type="caution">
    <text evidence="1">The sequence shown here is derived from an EMBL/GenBank/DDBJ whole genome shotgun (WGS) entry which is preliminary data.</text>
</comment>
<evidence type="ECO:0000313" key="2">
    <source>
        <dbReference type="Proteomes" id="UP001597326"/>
    </source>
</evidence>
<dbReference type="Proteomes" id="UP001597326">
    <property type="component" value="Unassembled WGS sequence"/>
</dbReference>